<accession>A0ABW4PZR4</accession>
<comment type="catalytic activity">
    <reaction evidence="9 10">
        <text>4 Fe(II)-[cytochrome c] + O2 + 8 H(+)(in) = 4 Fe(III)-[cytochrome c] + 2 H2O + 4 H(+)(out)</text>
        <dbReference type="Rhea" id="RHEA:11436"/>
        <dbReference type="Rhea" id="RHEA-COMP:10350"/>
        <dbReference type="Rhea" id="RHEA-COMP:14399"/>
        <dbReference type="ChEBI" id="CHEBI:15377"/>
        <dbReference type="ChEBI" id="CHEBI:15378"/>
        <dbReference type="ChEBI" id="CHEBI:15379"/>
        <dbReference type="ChEBI" id="CHEBI:29033"/>
        <dbReference type="ChEBI" id="CHEBI:29034"/>
        <dbReference type="EC" id="7.1.1.9"/>
    </reaction>
</comment>
<evidence type="ECO:0000256" key="7">
    <source>
        <dbReference type="ARBA" id="ARBA00022989"/>
    </source>
</evidence>
<organism evidence="12 13">
    <name type="scientific">Brachybacterium rhamnosum</name>
    <dbReference type="NCBI Taxonomy" id="173361"/>
    <lineage>
        <taxon>Bacteria</taxon>
        <taxon>Bacillati</taxon>
        <taxon>Actinomycetota</taxon>
        <taxon>Actinomycetes</taxon>
        <taxon>Micrococcales</taxon>
        <taxon>Dermabacteraceae</taxon>
        <taxon>Brachybacterium</taxon>
    </lineage>
</organism>
<protein>
    <recommendedName>
        <fullName evidence="10">Cytochrome c oxidase polypeptide 4</fullName>
        <ecNumber evidence="10">7.1.1.9</ecNumber>
    </recommendedName>
    <alternativeName>
        <fullName evidence="10">Cytochrome aa3 subunit 4</fullName>
    </alternativeName>
    <alternativeName>
        <fullName evidence="10">Cytochrome c oxidase polypeptide IV</fullName>
    </alternativeName>
</protein>
<evidence type="ECO:0000256" key="4">
    <source>
        <dbReference type="ARBA" id="ARBA00022475"/>
    </source>
</evidence>
<evidence type="ECO:0000256" key="1">
    <source>
        <dbReference type="ARBA" id="ARBA00002536"/>
    </source>
</evidence>
<dbReference type="PIRSF" id="PIRSF017385">
    <property type="entry name" value="CtaF"/>
    <property type="match status" value="1"/>
</dbReference>
<evidence type="ECO:0000256" key="10">
    <source>
        <dbReference type="PIRNR" id="PIRNR017385"/>
    </source>
</evidence>
<keyword evidence="4 10" id="KW-1003">Cell membrane</keyword>
<evidence type="ECO:0000256" key="3">
    <source>
        <dbReference type="ARBA" id="ARBA00006870"/>
    </source>
</evidence>
<keyword evidence="7 11" id="KW-1133">Transmembrane helix</keyword>
<evidence type="ECO:0000313" key="13">
    <source>
        <dbReference type="Proteomes" id="UP001597280"/>
    </source>
</evidence>
<dbReference type="Pfam" id="PF12270">
    <property type="entry name" value="Cyt_c_ox_IV"/>
    <property type="match status" value="1"/>
</dbReference>
<evidence type="ECO:0000256" key="5">
    <source>
        <dbReference type="ARBA" id="ARBA00022692"/>
    </source>
</evidence>
<comment type="caution">
    <text evidence="12">The sequence shown here is derived from an EMBL/GenBank/DDBJ whole genome shotgun (WGS) entry which is preliminary data.</text>
</comment>
<proteinExistence type="inferred from homology"/>
<feature type="transmembrane region" description="Helical" evidence="11">
    <location>
        <begin position="6"/>
        <end position="25"/>
    </location>
</feature>
<dbReference type="EC" id="7.1.1.9" evidence="10"/>
<keyword evidence="13" id="KW-1185">Reference proteome</keyword>
<sequence length="138" mass="14869">MNTTSKIFYIIGTFFLVVGIVYGVLSHGSEPMGIEPVGAIALPGAFAMSFMIAAYTGFKAKSFPGRPDDDHDAEVEAEAGVQGSFAPYSWWPLWTSLGAAMVFLGVAVGWWLSTFGIILAMYGVIGWVLEFSRGQHAH</sequence>
<comment type="subcellular location">
    <subcellularLocation>
        <location evidence="2">Cell membrane</location>
        <topology evidence="2">Multi-pass membrane protein</topology>
    </subcellularLocation>
</comment>
<evidence type="ECO:0000256" key="9">
    <source>
        <dbReference type="ARBA" id="ARBA00047816"/>
    </source>
</evidence>
<keyword evidence="6 10" id="KW-1278">Translocase</keyword>
<gene>
    <name evidence="12" type="ORF">ACFSDA_11170</name>
</gene>
<dbReference type="RefSeq" id="WP_137770949.1">
    <property type="nucleotide sequence ID" value="NZ_BAAAIS010000003.1"/>
</dbReference>
<evidence type="ECO:0000256" key="6">
    <source>
        <dbReference type="ARBA" id="ARBA00022967"/>
    </source>
</evidence>
<evidence type="ECO:0000256" key="8">
    <source>
        <dbReference type="ARBA" id="ARBA00023136"/>
    </source>
</evidence>
<evidence type="ECO:0000256" key="11">
    <source>
        <dbReference type="SAM" id="Phobius"/>
    </source>
</evidence>
<comment type="subunit">
    <text evidence="10">Associates with subunits I, II and III to form cytochrome c oxidase.</text>
</comment>
<evidence type="ECO:0000256" key="2">
    <source>
        <dbReference type="ARBA" id="ARBA00004651"/>
    </source>
</evidence>
<keyword evidence="5 11" id="KW-0812">Transmembrane</keyword>
<dbReference type="InterPro" id="IPR021050">
    <property type="entry name" value="Cyt_c_oxidase_su4_actinobac"/>
</dbReference>
<comment type="function">
    <text evidence="1 10">Part of cytochrome c oxidase, its function is unknown.</text>
</comment>
<keyword evidence="8 10" id="KW-0472">Membrane</keyword>
<feature type="transmembrane region" description="Helical" evidence="11">
    <location>
        <begin position="37"/>
        <end position="58"/>
    </location>
</feature>
<evidence type="ECO:0000313" key="12">
    <source>
        <dbReference type="EMBL" id="MFD1835627.1"/>
    </source>
</evidence>
<comment type="similarity">
    <text evidence="3 10">Belongs to the cytochrome c oxidase bacterial subunit CtaF family.</text>
</comment>
<dbReference type="EMBL" id="JBHUFL010000003">
    <property type="protein sequence ID" value="MFD1835627.1"/>
    <property type="molecule type" value="Genomic_DNA"/>
</dbReference>
<name>A0ABW4PZR4_9MICO</name>
<feature type="transmembrane region" description="Helical" evidence="11">
    <location>
        <begin position="97"/>
        <end position="129"/>
    </location>
</feature>
<reference evidence="13" key="1">
    <citation type="journal article" date="2019" name="Int. J. Syst. Evol. Microbiol.">
        <title>The Global Catalogue of Microorganisms (GCM) 10K type strain sequencing project: providing services to taxonomists for standard genome sequencing and annotation.</title>
        <authorList>
            <consortium name="The Broad Institute Genomics Platform"/>
            <consortium name="The Broad Institute Genome Sequencing Center for Infectious Disease"/>
            <person name="Wu L."/>
            <person name="Ma J."/>
        </authorList>
    </citation>
    <scope>NUCLEOTIDE SEQUENCE [LARGE SCALE GENOMIC DNA]</scope>
    <source>
        <strain evidence="13">JCM 11650</strain>
    </source>
</reference>
<dbReference type="Proteomes" id="UP001597280">
    <property type="component" value="Unassembled WGS sequence"/>
</dbReference>